<keyword evidence="2 5" id="KW-0812">Transmembrane</keyword>
<accession>A0ABY6TL20</accession>
<keyword evidence="8" id="KW-1185">Reference proteome</keyword>
<feature type="transmembrane region" description="Helical" evidence="5">
    <location>
        <begin position="391"/>
        <end position="408"/>
    </location>
</feature>
<evidence type="ECO:0000256" key="1">
    <source>
        <dbReference type="ARBA" id="ARBA00004141"/>
    </source>
</evidence>
<feature type="transmembrane region" description="Helical" evidence="5">
    <location>
        <begin position="66"/>
        <end position="84"/>
    </location>
</feature>
<sequence length="420" mass="46882">MNKLNADIVVNGLIALFFVLCLSVHSGYSISPIALSVFGLGYVIYSFYKKQPWQISADEKQLIYSYAFYCGLILISFVVNQGRINELEPPTKIFFLLTLLPFFSRFPIKLSTLLYSIPAGGIVAGIVALFDRFYWHAEQAYALRIMHIQGGDIAMSLGMFSLVCGIYFFTKKQSKSMLFCIAGSLMGMLGSILSTARGGWIGVPLVLGAIFWIYRKQLPKKFFVSLLACFVAVIGITASIPKTKIMVRVNEAEQEITGYMSDKKGAGSTSIGARFEMWKSAVIMIQEKPIFGWGKMGATQERKAHAKQGLVSPVIAQFSHAHNQYLDDFTKRGVLGFIALLGIFLVPLRFFWKNSTAIPEIKIVATLGVVHVISFMCYSLSQGIFIHNSGYLFYFFLVVVFYAVMMSFKRNVELCQTSSV</sequence>
<feature type="transmembrane region" description="Helical" evidence="5">
    <location>
        <begin position="199"/>
        <end position="215"/>
    </location>
</feature>
<feature type="transmembrane region" description="Helical" evidence="5">
    <location>
        <begin position="113"/>
        <end position="135"/>
    </location>
</feature>
<evidence type="ECO:0000313" key="8">
    <source>
        <dbReference type="Proteomes" id="UP000308167"/>
    </source>
</evidence>
<comment type="subcellular location">
    <subcellularLocation>
        <location evidence="1">Membrane</location>
        <topology evidence="1">Multi-pass membrane protein</topology>
    </subcellularLocation>
</comment>
<keyword evidence="3 5" id="KW-1133">Transmembrane helix</keyword>
<feature type="transmembrane region" description="Helical" evidence="5">
    <location>
        <begin position="333"/>
        <end position="352"/>
    </location>
</feature>
<dbReference type="Pfam" id="PF04932">
    <property type="entry name" value="Wzy_C"/>
    <property type="match status" value="1"/>
</dbReference>
<evidence type="ECO:0000313" key="7">
    <source>
        <dbReference type="EMBL" id="VTU07930.1"/>
    </source>
</evidence>
<feature type="domain" description="O-antigen ligase-related" evidence="6">
    <location>
        <begin position="185"/>
        <end position="341"/>
    </location>
</feature>
<dbReference type="EMBL" id="CABFKI010000006">
    <property type="protein sequence ID" value="VTU07930.1"/>
    <property type="molecule type" value="Genomic_DNA"/>
</dbReference>
<feature type="transmembrane region" description="Helical" evidence="5">
    <location>
        <begin position="147"/>
        <end position="169"/>
    </location>
</feature>
<feature type="transmembrane region" description="Helical" evidence="5">
    <location>
        <begin position="364"/>
        <end position="385"/>
    </location>
</feature>
<proteinExistence type="predicted"/>
<evidence type="ECO:0000256" key="3">
    <source>
        <dbReference type="ARBA" id="ARBA00022989"/>
    </source>
</evidence>
<name>A0ABY6TL20_9PAST</name>
<feature type="transmembrane region" description="Helical" evidence="5">
    <location>
        <begin position="176"/>
        <end position="193"/>
    </location>
</feature>
<reference evidence="7 8" key="1">
    <citation type="submission" date="2019-05" db="EMBL/GenBank/DDBJ databases">
        <authorList>
            <consortium name="Pathogen Informatics"/>
        </authorList>
    </citation>
    <scope>NUCLEOTIDE SEQUENCE [LARGE SCALE GENOMIC DNA]</scope>
    <source>
        <strain evidence="7 8">NM319</strain>
    </source>
</reference>
<dbReference type="InterPro" id="IPR007016">
    <property type="entry name" value="O-antigen_ligase-rel_domated"/>
</dbReference>
<dbReference type="PANTHER" id="PTHR37422">
    <property type="entry name" value="TEICHURONIC ACID BIOSYNTHESIS PROTEIN TUAE"/>
    <property type="match status" value="1"/>
</dbReference>
<evidence type="ECO:0000256" key="4">
    <source>
        <dbReference type="ARBA" id="ARBA00023136"/>
    </source>
</evidence>
<dbReference type="RefSeq" id="WP_135710020.1">
    <property type="nucleotide sequence ID" value="NZ_CABFKI010000006.1"/>
</dbReference>
<feature type="transmembrane region" description="Helical" evidence="5">
    <location>
        <begin position="222"/>
        <end position="240"/>
    </location>
</feature>
<feature type="transmembrane region" description="Helical" evidence="5">
    <location>
        <begin position="12"/>
        <end position="45"/>
    </location>
</feature>
<evidence type="ECO:0000256" key="2">
    <source>
        <dbReference type="ARBA" id="ARBA00022692"/>
    </source>
</evidence>
<keyword evidence="4 5" id="KW-0472">Membrane</keyword>
<dbReference type="PANTHER" id="PTHR37422:SF17">
    <property type="entry name" value="O-ANTIGEN LIGASE"/>
    <property type="match status" value="1"/>
</dbReference>
<protein>
    <submittedName>
        <fullName evidence="7">O-antigen polymerase</fullName>
    </submittedName>
</protein>
<evidence type="ECO:0000256" key="5">
    <source>
        <dbReference type="SAM" id="Phobius"/>
    </source>
</evidence>
<evidence type="ECO:0000259" key="6">
    <source>
        <dbReference type="Pfam" id="PF04932"/>
    </source>
</evidence>
<dbReference type="InterPro" id="IPR051533">
    <property type="entry name" value="WaaL-like"/>
</dbReference>
<gene>
    <name evidence="7" type="ORF">SAMEA1410922_01232</name>
</gene>
<dbReference type="GeneID" id="86155627"/>
<organism evidence="7 8">
    <name type="scientific">Actinobacillus porcinus</name>
    <dbReference type="NCBI Taxonomy" id="51048"/>
    <lineage>
        <taxon>Bacteria</taxon>
        <taxon>Pseudomonadati</taxon>
        <taxon>Pseudomonadota</taxon>
        <taxon>Gammaproteobacteria</taxon>
        <taxon>Pasteurellales</taxon>
        <taxon>Pasteurellaceae</taxon>
        <taxon>Actinobacillus</taxon>
    </lineage>
</organism>
<dbReference type="Proteomes" id="UP000308167">
    <property type="component" value="Unassembled WGS sequence"/>
</dbReference>
<comment type="caution">
    <text evidence="7">The sequence shown here is derived from an EMBL/GenBank/DDBJ whole genome shotgun (WGS) entry which is preliminary data.</text>
</comment>